<reference evidence="3" key="2">
    <citation type="submission" date="2015-01" db="EMBL/GenBank/DDBJ databases">
        <title>Evolutionary Origins and Diversification of the Mycorrhizal Mutualists.</title>
        <authorList>
            <consortium name="DOE Joint Genome Institute"/>
            <consortium name="Mycorrhizal Genomics Consortium"/>
            <person name="Kohler A."/>
            <person name="Kuo A."/>
            <person name="Nagy L.G."/>
            <person name="Floudas D."/>
            <person name="Copeland A."/>
            <person name="Barry K.W."/>
            <person name="Cichocki N."/>
            <person name="Veneault-Fourrey C."/>
            <person name="LaButti K."/>
            <person name="Lindquist E.A."/>
            <person name="Lipzen A."/>
            <person name="Lundell T."/>
            <person name="Morin E."/>
            <person name="Murat C."/>
            <person name="Riley R."/>
            <person name="Ohm R."/>
            <person name="Sun H."/>
            <person name="Tunlid A."/>
            <person name="Henrissat B."/>
            <person name="Grigoriev I.V."/>
            <person name="Hibbett D.S."/>
            <person name="Martin F."/>
        </authorList>
    </citation>
    <scope>NUCLEOTIDE SEQUENCE [LARGE SCALE GENOMIC DNA]</scope>
    <source>
        <strain evidence="3">LaAM-08-1</strain>
    </source>
</reference>
<dbReference type="Pfam" id="PF18721">
    <property type="entry name" value="CxC6"/>
    <property type="match status" value="1"/>
</dbReference>
<gene>
    <name evidence="2" type="ORF">K443DRAFT_9246</name>
</gene>
<feature type="domain" description="CxC6 like cysteine cluster associated with KDZ" evidence="1">
    <location>
        <begin position="117"/>
        <end position="184"/>
    </location>
</feature>
<proteinExistence type="predicted"/>
<dbReference type="InterPro" id="IPR040898">
    <property type="entry name" value="CxC6"/>
</dbReference>
<dbReference type="STRING" id="1095629.A0A0C9WMP0"/>
<dbReference type="HOGENOM" id="CLU_004966_1_0_1"/>
<reference evidence="2 3" key="1">
    <citation type="submission" date="2014-04" db="EMBL/GenBank/DDBJ databases">
        <authorList>
            <consortium name="DOE Joint Genome Institute"/>
            <person name="Kuo A."/>
            <person name="Kohler A."/>
            <person name="Nagy L.G."/>
            <person name="Floudas D."/>
            <person name="Copeland A."/>
            <person name="Barry K.W."/>
            <person name="Cichocki N."/>
            <person name="Veneault-Fourrey C."/>
            <person name="LaButti K."/>
            <person name="Lindquist E.A."/>
            <person name="Lipzen A."/>
            <person name="Lundell T."/>
            <person name="Morin E."/>
            <person name="Murat C."/>
            <person name="Sun H."/>
            <person name="Tunlid A."/>
            <person name="Henrissat B."/>
            <person name="Grigoriev I.V."/>
            <person name="Hibbett D.S."/>
            <person name="Martin F."/>
            <person name="Nordberg H.P."/>
            <person name="Cantor M.N."/>
            <person name="Hua S.X."/>
        </authorList>
    </citation>
    <scope>NUCLEOTIDE SEQUENCE [LARGE SCALE GENOMIC DNA]</scope>
    <source>
        <strain evidence="2 3">LaAM-08-1</strain>
    </source>
</reference>
<dbReference type="OrthoDB" id="2639189at2759"/>
<evidence type="ECO:0000313" key="3">
    <source>
        <dbReference type="Proteomes" id="UP000054477"/>
    </source>
</evidence>
<dbReference type="Proteomes" id="UP000054477">
    <property type="component" value="Unassembled WGS sequence"/>
</dbReference>
<dbReference type="AlphaFoldDB" id="A0A0C9WMP0"/>
<sequence length="443" mass="50462">MLLGWFSATNAARLYDLTLSEGLTYLDGWSLGGQLTTKHIWDGFSIVSLLDDHQTQGTLLCVPHTGSQSDRFKTAMEERNKRIIMEGQPDAVRHTCKKCMRIYKMEDGEFRKVQAIVADGISIGRPCCGIFRCTEPLQNNQHRFCATHFGRHNICAIDGCELPIELAPKKLRTCADPVHQEIERKKKARGNAAFVLKDRWKNAQVLYGEETPVTVTGEHVDVEDDVEWFEVNGTAVEIFNEQNPGSVGVVEDLDPCSKKSLDGNRKLKTQLSRRRTHNEETLVRPCGIIFACATMFGAEAVSNFLIMLKNAFSIPGASKPEHIFYDTNCDAKQQVDASGDPWFRDVGMCVDVWHFLNKHKVTHEFCQLNCNPAMYPELQDDDGNWFFNTSVAEQTNAWLGEYNSIIREMLPDKYDFFLDEMIRLRNIEVLQRLEREGQCPRIL</sequence>
<keyword evidence="3" id="KW-1185">Reference proteome</keyword>
<name>A0A0C9WMP0_9AGAR</name>
<accession>A0A0C9WMP0</accession>
<evidence type="ECO:0000313" key="2">
    <source>
        <dbReference type="EMBL" id="KIJ98349.1"/>
    </source>
</evidence>
<protein>
    <recommendedName>
        <fullName evidence="1">CxC6 like cysteine cluster associated with KDZ domain-containing protein</fullName>
    </recommendedName>
</protein>
<dbReference type="EMBL" id="KN838671">
    <property type="protein sequence ID" value="KIJ98349.1"/>
    <property type="molecule type" value="Genomic_DNA"/>
</dbReference>
<evidence type="ECO:0000259" key="1">
    <source>
        <dbReference type="Pfam" id="PF18721"/>
    </source>
</evidence>
<organism evidence="2 3">
    <name type="scientific">Laccaria amethystina LaAM-08-1</name>
    <dbReference type="NCBI Taxonomy" id="1095629"/>
    <lineage>
        <taxon>Eukaryota</taxon>
        <taxon>Fungi</taxon>
        <taxon>Dikarya</taxon>
        <taxon>Basidiomycota</taxon>
        <taxon>Agaricomycotina</taxon>
        <taxon>Agaricomycetes</taxon>
        <taxon>Agaricomycetidae</taxon>
        <taxon>Agaricales</taxon>
        <taxon>Agaricineae</taxon>
        <taxon>Hydnangiaceae</taxon>
        <taxon>Laccaria</taxon>
    </lineage>
</organism>